<proteinExistence type="predicted"/>
<dbReference type="Proteomes" id="UP000053676">
    <property type="component" value="Unassembled WGS sequence"/>
</dbReference>
<feature type="transmembrane region" description="Helical" evidence="1">
    <location>
        <begin position="67"/>
        <end position="89"/>
    </location>
</feature>
<keyword evidence="1" id="KW-0472">Membrane</keyword>
<keyword evidence="1" id="KW-1133">Transmembrane helix</keyword>
<dbReference type="AlphaFoldDB" id="W2THY2"/>
<dbReference type="OrthoDB" id="5786500at2759"/>
<name>W2THY2_NECAM</name>
<organism evidence="2 3">
    <name type="scientific">Necator americanus</name>
    <name type="common">Human hookworm</name>
    <dbReference type="NCBI Taxonomy" id="51031"/>
    <lineage>
        <taxon>Eukaryota</taxon>
        <taxon>Metazoa</taxon>
        <taxon>Ecdysozoa</taxon>
        <taxon>Nematoda</taxon>
        <taxon>Chromadorea</taxon>
        <taxon>Rhabditida</taxon>
        <taxon>Rhabditina</taxon>
        <taxon>Rhabditomorpha</taxon>
        <taxon>Strongyloidea</taxon>
        <taxon>Ancylostomatidae</taxon>
        <taxon>Bunostominae</taxon>
        <taxon>Necator</taxon>
    </lineage>
</organism>
<gene>
    <name evidence="2" type="ORF">NECAME_08497</name>
</gene>
<dbReference type="KEGG" id="nai:NECAME_08497"/>
<dbReference type="GeneID" id="25348526"/>
<reference evidence="3" key="1">
    <citation type="journal article" date="2014" name="Nat. Genet.">
        <title>Genome of the human hookworm Necator americanus.</title>
        <authorList>
            <person name="Tang Y.T."/>
            <person name="Gao X."/>
            <person name="Rosa B.A."/>
            <person name="Abubucker S."/>
            <person name="Hallsworth-Pepin K."/>
            <person name="Martin J."/>
            <person name="Tyagi R."/>
            <person name="Heizer E."/>
            <person name="Zhang X."/>
            <person name="Bhonagiri-Palsikar V."/>
            <person name="Minx P."/>
            <person name="Warren W.C."/>
            <person name="Wang Q."/>
            <person name="Zhan B."/>
            <person name="Hotez P.J."/>
            <person name="Sternberg P.W."/>
            <person name="Dougall A."/>
            <person name="Gaze S.T."/>
            <person name="Mulvenna J."/>
            <person name="Sotillo J."/>
            <person name="Ranganathan S."/>
            <person name="Rabelo E.M."/>
            <person name="Wilson R.K."/>
            <person name="Felgner P.L."/>
            <person name="Bethony J."/>
            <person name="Hawdon J.M."/>
            <person name="Gasser R.B."/>
            <person name="Loukas A."/>
            <person name="Mitreva M."/>
        </authorList>
    </citation>
    <scope>NUCLEOTIDE SEQUENCE [LARGE SCALE GENOMIC DNA]</scope>
</reference>
<keyword evidence="1" id="KW-0812">Transmembrane</keyword>
<evidence type="ECO:0000256" key="1">
    <source>
        <dbReference type="SAM" id="Phobius"/>
    </source>
</evidence>
<evidence type="ECO:0000313" key="3">
    <source>
        <dbReference type="Proteomes" id="UP000053676"/>
    </source>
</evidence>
<dbReference type="CTD" id="25348526"/>
<dbReference type="EMBL" id="KI658728">
    <property type="protein sequence ID" value="ETN81423.1"/>
    <property type="molecule type" value="Genomic_DNA"/>
</dbReference>
<evidence type="ECO:0000313" key="2">
    <source>
        <dbReference type="EMBL" id="ETN81423.1"/>
    </source>
</evidence>
<sequence length="353" mass="40984">MDILYMYGEDPDQKSQYDHASSNVDCSMNVRMVDVLRHVIRHERSPNRSAQSTKFLTKLYGNYSHVHLWYCNTYMWLVLILITTSIISITREESQEEKFDDSVKCTPHDPIECTGRNPVCLFSKQTKDYRCCSDVPQDLSNPPGVPEHVKPICPYGASSYDIPSVLLCDPSETNPCPEEYTCEQVILHEFAQTTGSTPPEIRTGDHFSMLPHRFRKPVYLRKVILLHDQMRHEFHHVLVLYNPHGNPEAMNFYYNRPSTLSREIDLTVAAWDEGIFFRNMNRVLTVQSDQISTKQTRKLYIVLVFQTKVRLTRRNAQTWHDFHANYTSFTDFLTSETGKFLGTPVAGTYFYVS</sequence>
<protein>
    <submittedName>
        <fullName evidence="2">Uncharacterized protein</fullName>
    </submittedName>
</protein>
<keyword evidence="3" id="KW-1185">Reference proteome</keyword>
<accession>W2THY2</accession>